<dbReference type="InterPro" id="IPR000048">
    <property type="entry name" value="IQ_motif_EF-hand-BS"/>
</dbReference>
<evidence type="ECO:0000256" key="1">
    <source>
        <dbReference type="SAM" id="MobiDB-lite"/>
    </source>
</evidence>
<dbReference type="Proteomes" id="UP001652626">
    <property type="component" value="Chromosome 19"/>
</dbReference>
<dbReference type="AlphaFoldDB" id="A0A8B8IBI8"/>
<evidence type="ECO:0000259" key="2">
    <source>
        <dbReference type="SMART" id="SM00394"/>
    </source>
</evidence>
<gene>
    <name evidence="4" type="primary">LOC113399481</name>
</gene>
<dbReference type="Pfam" id="PF00612">
    <property type="entry name" value="IQ"/>
    <property type="match status" value="2"/>
</dbReference>
<proteinExistence type="predicted"/>
<name>A0A8B8IBI8_VANTA</name>
<dbReference type="CDD" id="cd12100">
    <property type="entry name" value="DD_CABYR_SP17"/>
    <property type="match status" value="1"/>
</dbReference>
<organism evidence="3 4">
    <name type="scientific">Vanessa tameamea</name>
    <name type="common">Kamehameha butterfly</name>
    <dbReference type="NCBI Taxonomy" id="334116"/>
    <lineage>
        <taxon>Eukaryota</taxon>
        <taxon>Metazoa</taxon>
        <taxon>Ecdysozoa</taxon>
        <taxon>Arthropoda</taxon>
        <taxon>Hexapoda</taxon>
        <taxon>Insecta</taxon>
        <taxon>Pterygota</taxon>
        <taxon>Neoptera</taxon>
        <taxon>Endopterygota</taxon>
        <taxon>Lepidoptera</taxon>
        <taxon>Glossata</taxon>
        <taxon>Ditrysia</taxon>
        <taxon>Papilionoidea</taxon>
        <taxon>Nymphalidae</taxon>
        <taxon>Nymphalinae</taxon>
        <taxon>Vanessa</taxon>
    </lineage>
</organism>
<reference evidence="4" key="1">
    <citation type="submission" date="2025-08" db="UniProtKB">
        <authorList>
            <consortium name="RefSeq"/>
        </authorList>
    </citation>
    <scope>IDENTIFICATION</scope>
    <source>
        <tissue evidence="4">Whole body</tissue>
    </source>
</reference>
<feature type="region of interest" description="Disordered" evidence="1">
    <location>
        <begin position="301"/>
        <end position="334"/>
    </location>
</feature>
<dbReference type="PROSITE" id="PS50096">
    <property type="entry name" value="IQ"/>
    <property type="match status" value="2"/>
</dbReference>
<feature type="compositionally biased region" description="Basic and acidic residues" evidence="1">
    <location>
        <begin position="309"/>
        <end position="325"/>
    </location>
</feature>
<dbReference type="GO" id="GO:0005516">
    <property type="term" value="F:calmodulin binding"/>
    <property type="evidence" value="ECO:0007669"/>
    <property type="project" value="TreeGrafter"/>
</dbReference>
<dbReference type="SMART" id="SM00015">
    <property type="entry name" value="IQ"/>
    <property type="match status" value="2"/>
</dbReference>
<dbReference type="SUPFAM" id="SSF47391">
    <property type="entry name" value="Dimerization-anchoring domain of cAMP-dependent PK regulatory subunit"/>
    <property type="match status" value="1"/>
</dbReference>
<protein>
    <submittedName>
        <fullName evidence="4">Protein PF3D7_1417600-like isoform X1</fullName>
    </submittedName>
</protein>
<feature type="domain" description="RIIa" evidence="2">
    <location>
        <begin position="18"/>
        <end position="55"/>
    </location>
</feature>
<dbReference type="GeneID" id="113399481"/>
<dbReference type="OrthoDB" id="6161835at2759"/>
<dbReference type="Gene3D" id="1.20.890.10">
    <property type="entry name" value="cAMP-dependent protein kinase regulatory subunit, dimerization-anchoring domain"/>
    <property type="match status" value="1"/>
</dbReference>
<feature type="compositionally biased region" description="Basic and acidic residues" evidence="1">
    <location>
        <begin position="585"/>
        <end position="600"/>
    </location>
</feature>
<dbReference type="PANTHER" id="PTHR10699:SF11">
    <property type="entry name" value="IGLOO, ISOFORM A"/>
    <property type="match status" value="1"/>
</dbReference>
<dbReference type="PANTHER" id="PTHR10699">
    <property type="entry name" value="NEUROMODULIN"/>
    <property type="match status" value="1"/>
</dbReference>
<dbReference type="RefSeq" id="XP_026494414.2">
    <property type="nucleotide sequence ID" value="XM_026638629.2"/>
</dbReference>
<evidence type="ECO:0000313" key="3">
    <source>
        <dbReference type="Proteomes" id="UP001652626"/>
    </source>
</evidence>
<evidence type="ECO:0000313" key="4">
    <source>
        <dbReference type="RefSeq" id="XP_026494414.2"/>
    </source>
</evidence>
<accession>A0A8B8IBI8</accession>
<dbReference type="SMART" id="SM00394">
    <property type="entry name" value="RIIa"/>
    <property type="match status" value="1"/>
</dbReference>
<sequence>MNIRSSRVYSAPVPKMPPGLVELMEGLAREVLKNNPTEVYEFCAEHMHKLLQIRDGPTTKVTLTLKQKIAKATTKIRNREAQRRDEFDKKMQLLQHVQNDQYLNDNMVHKNDIEAEQYIQENIVKIPQNHLTSNIEHELIVGATQVANIINITTSDLKPEDNIDLRNESQNVKLFNSELDKINKIEEESSEIKLIEGTDDNGTEEKCFENNDKLTICVDDQNERKVLKDNTNFDEQTDLNASKPKNIEDSDITVVDVNNDNKINLNILTDNTESIDGKETNNALNGIKNSSTAINLVEHKDLSGNNDNIPKDKHEEEEKNYKVEDTTVETTEEEKTSSIDKNIISNDIIVKENNLEGNSDEITESVNKQNLNTNVKVFDEPTEGELKNKYAESHGHVNNNSMDLETAAITIQKVFRSFLFRNKTSSIDDSANIYMNLLIEDKEKKDDEVTSNNNIIKDRRSLGISRMDTVLQTVNEEKSLSLSTDDSSTLSSAATIIQAHVRGFLVRNNFNLNKTASSTSGIDSDAQSMTSLEGDVDCRKNRTVLNIHIVPEGGHYMSRDESMLTSIDLSLDGSPPNSTNLHPLGYDKSERRKQLKREDAIQSISPPSNNSGKLSEDVDSVKEVLINSDNDNLKCEPTNDYDLHPLNINEVHTPTHVLNDDNIPTMINNVGTEAIENNEVNSDIKSNQLNSLSLNSDEMDVVTPFVTLDETVSSDHVENDIKLINSGECHDVVLPTKVSRNDTSVVREFQNVVVYFLVWNNS</sequence>
<dbReference type="InterPro" id="IPR003117">
    <property type="entry name" value="cAMP_dep_PK_reg_su_I/II_a/b"/>
</dbReference>
<dbReference type="Gene3D" id="1.20.5.190">
    <property type="match status" value="1"/>
</dbReference>
<dbReference type="Pfam" id="PF02197">
    <property type="entry name" value="RIIa"/>
    <property type="match status" value="1"/>
</dbReference>
<dbReference type="InterPro" id="IPR047579">
    <property type="entry name" value="DD_CABYR_SP17"/>
</dbReference>
<keyword evidence="3" id="KW-1185">Reference proteome</keyword>
<feature type="region of interest" description="Disordered" evidence="1">
    <location>
        <begin position="569"/>
        <end position="615"/>
    </location>
</feature>
<dbReference type="OMA" id="YFLVWNN"/>
<feature type="compositionally biased region" description="Polar residues" evidence="1">
    <location>
        <begin position="602"/>
        <end position="613"/>
    </location>
</feature>